<accession>W4PBT0</accession>
<proteinExistence type="predicted"/>
<gene>
    <name evidence="1" type="ORF">JCM6292_3754</name>
</gene>
<name>W4PBT0_9BACE</name>
<protein>
    <submittedName>
        <fullName evidence="1">Uncharacterized protein</fullName>
    </submittedName>
</protein>
<sequence>MFAPLIVPRTMWYKKTKKTELKYEFLLSNASLCYLFKMPIYNGLLKTSIIY</sequence>
<organism evidence="1 2">
    <name type="scientific">Bacteroides pyogenes JCM 6292</name>
    <dbReference type="NCBI Taxonomy" id="1235809"/>
    <lineage>
        <taxon>Bacteria</taxon>
        <taxon>Pseudomonadati</taxon>
        <taxon>Bacteroidota</taxon>
        <taxon>Bacteroidia</taxon>
        <taxon>Bacteroidales</taxon>
        <taxon>Bacteroidaceae</taxon>
        <taxon>Bacteroides</taxon>
    </lineage>
</organism>
<dbReference type="EMBL" id="BAIQ01000068">
    <property type="protein sequence ID" value="GAE17185.1"/>
    <property type="molecule type" value="Genomic_DNA"/>
</dbReference>
<evidence type="ECO:0000313" key="1">
    <source>
        <dbReference type="EMBL" id="GAE17185.1"/>
    </source>
</evidence>
<reference evidence="1 2" key="1">
    <citation type="journal article" date="2014" name="Genome Announc.">
        <title>Draft Genome Sequences of Three Strains of Bacteroides pyogenes Isolated from a Cat and Swine.</title>
        <authorList>
            <person name="Sakamoto M."/>
            <person name="Oshima K."/>
            <person name="Suda W."/>
            <person name="Kitamura K."/>
            <person name="Iida T."/>
            <person name="Hattori M."/>
            <person name="Ohkuma M."/>
        </authorList>
    </citation>
    <scope>NUCLEOTIDE SEQUENCE [LARGE SCALE GENOMIC DNA]</scope>
    <source>
        <strain evidence="1 2">JCM 6292</strain>
    </source>
</reference>
<dbReference type="AlphaFoldDB" id="W4PBT0"/>
<comment type="caution">
    <text evidence="1">The sequence shown here is derived from an EMBL/GenBank/DDBJ whole genome shotgun (WGS) entry which is preliminary data.</text>
</comment>
<dbReference type="Proteomes" id="UP000018861">
    <property type="component" value="Unassembled WGS sequence"/>
</dbReference>
<evidence type="ECO:0000313" key="2">
    <source>
        <dbReference type="Proteomes" id="UP000018861"/>
    </source>
</evidence>